<dbReference type="Proteomes" id="UP000030645">
    <property type="component" value="Unassembled WGS sequence"/>
</dbReference>
<name>W9SIK6_9ROSA</name>
<dbReference type="AlphaFoldDB" id="W9SIK6"/>
<organism evidence="1 2">
    <name type="scientific">Morus notabilis</name>
    <dbReference type="NCBI Taxonomy" id="981085"/>
    <lineage>
        <taxon>Eukaryota</taxon>
        <taxon>Viridiplantae</taxon>
        <taxon>Streptophyta</taxon>
        <taxon>Embryophyta</taxon>
        <taxon>Tracheophyta</taxon>
        <taxon>Spermatophyta</taxon>
        <taxon>Magnoliopsida</taxon>
        <taxon>eudicotyledons</taxon>
        <taxon>Gunneridae</taxon>
        <taxon>Pentapetalae</taxon>
        <taxon>rosids</taxon>
        <taxon>fabids</taxon>
        <taxon>Rosales</taxon>
        <taxon>Moraceae</taxon>
        <taxon>Moreae</taxon>
        <taxon>Morus</taxon>
    </lineage>
</organism>
<reference evidence="2" key="1">
    <citation type="submission" date="2013-01" db="EMBL/GenBank/DDBJ databases">
        <title>Draft Genome Sequence of a Mulberry Tree, Morus notabilis C.K. Schneid.</title>
        <authorList>
            <person name="He N."/>
            <person name="Zhao S."/>
        </authorList>
    </citation>
    <scope>NUCLEOTIDE SEQUENCE</scope>
</reference>
<sequence>MALVGSLVVGGRSWVTRTPGWLALRDPMSADRNDDCSLHEARCMSIDRVVLVWLESVLGCVDVPPCRDL</sequence>
<protein>
    <submittedName>
        <fullName evidence="1">Uncharacterized protein</fullName>
    </submittedName>
</protein>
<proteinExistence type="predicted"/>
<accession>W9SIK6</accession>
<evidence type="ECO:0000313" key="2">
    <source>
        <dbReference type="Proteomes" id="UP000030645"/>
    </source>
</evidence>
<dbReference type="EMBL" id="KE345642">
    <property type="protein sequence ID" value="EXC10522.1"/>
    <property type="molecule type" value="Genomic_DNA"/>
</dbReference>
<keyword evidence="2" id="KW-1185">Reference proteome</keyword>
<gene>
    <name evidence="1" type="ORF">L484_001425</name>
</gene>
<evidence type="ECO:0000313" key="1">
    <source>
        <dbReference type="EMBL" id="EXC10522.1"/>
    </source>
</evidence>